<gene>
    <name evidence="5" type="ORF">J2S15_002073</name>
</gene>
<feature type="compositionally biased region" description="Acidic residues" evidence="1">
    <location>
        <begin position="2133"/>
        <end position="2144"/>
    </location>
</feature>
<dbReference type="Gene3D" id="2.60.40.10">
    <property type="entry name" value="Immunoglobulins"/>
    <property type="match status" value="1"/>
</dbReference>
<dbReference type="InterPro" id="IPR047589">
    <property type="entry name" value="DUF11_rpt"/>
</dbReference>
<keyword evidence="2" id="KW-0472">Membrane</keyword>
<feature type="transmembrane region" description="Helical" evidence="2">
    <location>
        <begin position="2172"/>
        <end position="2189"/>
    </location>
</feature>
<feature type="region of interest" description="Disordered" evidence="1">
    <location>
        <begin position="2130"/>
        <end position="2165"/>
    </location>
</feature>
<evidence type="ECO:0000313" key="6">
    <source>
        <dbReference type="Proteomes" id="UP001230220"/>
    </source>
</evidence>
<keyword evidence="2" id="KW-1133">Transmembrane helix</keyword>
<proteinExistence type="predicted"/>
<dbReference type="NCBIfam" id="TIGR01451">
    <property type="entry name" value="B_ant_repeat"/>
    <property type="match status" value="1"/>
</dbReference>
<dbReference type="InterPro" id="IPR041033">
    <property type="entry name" value="SpaA_PFL_dom_1"/>
</dbReference>
<protein>
    <submittedName>
        <fullName evidence="5">Repeat protein (TIGR01451 family)</fullName>
    </submittedName>
</protein>
<evidence type="ECO:0000259" key="3">
    <source>
        <dbReference type="Pfam" id="PF05738"/>
    </source>
</evidence>
<feature type="domain" description="SpaA-like prealbumin fold" evidence="4">
    <location>
        <begin position="2038"/>
        <end position="2125"/>
    </location>
</feature>
<reference evidence="5 6" key="1">
    <citation type="submission" date="2023-07" db="EMBL/GenBank/DDBJ databases">
        <title>Genomic Encyclopedia of Type Strains, Phase IV (KMG-IV): sequencing the most valuable type-strain genomes for metagenomic binning, comparative biology and taxonomic classification.</title>
        <authorList>
            <person name="Goeker M."/>
        </authorList>
    </citation>
    <scope>NUCLEOTIDE SEQUENCE [LARGE SCALE GENOMIC DNA]</scope>
    <source>
        <strain evidence="5 6">DSM 16784</strain>
    </source>
</reference>
<keyword evidence="6" id="KW-1185">Reference proteome</keyword>
<feature type="compositionally biased region" description="Polar residues" evidence="1">
    <location>
        <begin position="1167"/>
        <end position="1184"/>
    </location>
</feature>
<dbReference type="InterPro" id="IPR008454">
    <property type="entry name" value="Collagen-bd_Cna-like_B-typ_dom"/>
</dbReference>
<organism evidence="5 6">
    <name type="scientific">Breznakia pachnodae</name>
    <dbReference type="NCBI Taxonomy" id="265178"/>
    <lineage>
        <taxon>Bacteria</taxon>
        <taxon>Bacillati</taxon>
        <taxon>Bacillota</taxon>
        <taxon>Erysipelotrichia</taxon>
        <taxon>Erysipelotrichales</taxon>
        <taxon>Erysipelotrichaceae</taxon>
        <taxon>Breznakia</taxon>
    </lineage>
</organism>
<name>A0ABU0E3L9_9FIRM</name>
<evidence type="ECO:0000259" key="4">
    <source>
        <dbReference type="Pfam" id="PF17802"/>
    </source>
</evidence>
<comment type="caution">
    <text evidence="5">The sequence shown here is derived from an EMBL/GenBank/DDBJ whole genome shotgun (WGS) entry which is preliminary data.</text>
</comment>
<feature type="region of interest" description="Disordered" evidence="1">
    <location>
        <begin position="1167"/>
        <end position="1186"/>
    </location>
</feature>
<dbReference type="Gene3D" id="2.60.40.1140">
    <property type="entry name" value="Collagen-binding surface protein Cna, B-type domain"/>
    <property type="match status" value="1"/>
</dbReference>
<sequence>MKRLKKLLNTTGRRFLVALICGFLLLGVYQAGNNHISGEETITQSDDVVQQEQPQARDNQYLDSYLIRYTGIRFGGVENKTGAPITIQSGASISASVAFTLNTEDGTTTSSGIVEKGRIAFRFKIPSYVTIGTNTGIIDYREGSENDPNGVYDNGDYRYYWGFLSEDLVVGSGSTASVSLTPYLNGVTDDETTVAIEVEAFDFYNNQLKQVGVIDSSNETALKNTIIANTDQFSWKSATVTPSYTTSSNGPSNAMLNDLTFTLAASSATTSTTTGVGYAKQITYESTFQLPVDGDGNPYIEISKANFFDVNGTQLSDSEISIDTENNTFTVRHIVVNPDESKEFMDTGWKFVIKGATIDKTNTDLQDVEANKSKTFSITAVGGSHQIDPAVKMDVTVANPYVIGQNTMNAVVITYTVPKVQVGDESYKEPIKYISKINQSSQINGTDDGGKPYKVMPGDLITYQLAAEHIKNIQSTDDMNGGIIEKISYKEVESTNFDINQLIPQQINAGTWTNFTTGKITITIEYNDGLPTDTLEITPATASGSREIKIDDTKRSKVKSFEIKYEDVNSGFQIDTGPLVTYLVKDQKDIRKNGMVISNSVESTYKNTSSQEINKTKTSNVVDVIYNSISMSDEGIYEHNKTGLNLGGATTRTFPVENDVLLFVIELKNTEGTPLKIDEVADIYTNQYLAPYNGDTTTVGGANPIDGRYINASNMMNLTYWESDPLVNGNNPVTNNGVSVSAEGSDELSIKFTNDVVIPAGETYYLTYTMSATSNIHTNATIGNTFQSFYEDNLVGEGAFYWGPQTSGTGFTSLKNHYNVTGPDGLIDAVKPYAGDVIVYKATINNITDTDWGPGMSVTDTFSNNLTPWSTDQGFNTTGTYGKKLNLNTTMNLGVAVDESTGATVGTITATVTGNNEFKIDLGNTKIESGGKLVLYYTMKVTDDVKAGDKLVNTYTVYSDDDSQLTRGQDIWEVNAQQNYEGIVSLTKGAAEQASNNEKHSSDRLRDSDIIEYTVAVSNLRIRNDDGVTFQTIQDTLPENMEYVDGSLKIKFQLLERKYDKNNENNPDTEIVKTEQLDLPDDAKDYTVSNSNGVLKVAFDNPVVLNDRYYTNDYEHINEYQYVITYKLKVNTDDIPETTRLKEQTNTVKVFYQNEMTKIKSLNGTLAADTSNEDGNSTTQTSHKGSAKVTLLNDNYVYGGIEKNSLVDIEGKATGTNIANANVNVDMKTNRIYNVNIYNYGAKSLPIDKVIDILPQYETIVDGSMILIEDPNDPTTTKELSFTTEKVIIDGVNYQMITMDEDFEVASNGAANAYYQIRYETTIDRTSVKNVLTETQTNSISGLKNQVSFYLQKSDGKEAKMIITDNKGKIMDDAGSEVKDNWDNNDETTKRYQADYAVIDSANYISPLIDIKGQTVTKAMSSNVETYKDYSTTTPVEPAEMVAWTIRIGNGNQTDTQTIKAGSKVYVVLPDGLDYQGFGQDASGNESVPGYLDEDSFSKVTDAYGNTVLSWQVNKTYDKNKNDLFRIRTKTKAFTYTTYSVKGYFVPLQDADQEFYDQQLMSSTEYKTTYMYSIANEFELLSKVDPSYTSKTHYVSDSTYMDVYGELGVAAMLTETDTVGGTKVTTRDDDRVMDVADKTDTVRYTMRLESVQGSATMKDIVFVDRLPSVDDTRNLGLKSRGSEANARLVGDGSFVVRYKANGTAAVTTLDDTQYRVEYFFGSVNEQFYGDDYKDVIVSDRWLDKNQIASDGLDYINATAIRVVITDDAVEVKGLGNIEVDYDVKLHEYYIGGRQVINTFGYRTVVGADTELIAEVLPVAYKTEILKDRVQIKKYLNDSSETPEDTSFEVRLTGRNTSTDEIEYDEIHTVTADTQDGDRWTGDTWVYELPFGLEYSIEEVQNPNFKTPVYAKPDISVSSDGTTEWIFKLTNERDPRILEAEKIWLDANGEELKDESLMSAVNVELYPADKDGNITGDSIETIVLDEDNNWKASFSGVNRYDSDGKELYYTIKEVDVEGYTGEFVLDEDVFTLTNTLIPGDVELQKVSDKEDASLEGAQFELYDAKDNVIGEYTTDKNGLIQVDELTPGSYYFVETKALESHVLDETPVEFVIEFNPQETVNVSMLNTYKAPVVDPEEPKEPEEEDTSKPNKKPESNDKETVKDTVKTGDDTNLTYLVVMFGVSLSLIVGLKKYKKTH</sequence>
<dbReference type="RefSeq" id="WP_307407952.1">
    <property type="nucleotide sequence ID" value="NZ_JAUSUR010000003.1"/>
</dbReference>
<feature type="domain" description="CNA-B" evidence="3">
    <location>
        <begin position="1938"/>
        <end position="2034"/>
    </location>
</feature>
<dbReference type="EMBL" id="JAUSUR010000003">
    <property type="protein sequence ID" value="MDQ0361326.1"/>
    <property type="molecule type" value="Genomic_DNA"/>
</dbReference>
<dbReference type="CDD" id="cd00222">
    <property type="entry name" value="CollagenBindB"/>
    <property type="match status" value="1"/>
</dbReference>
<evidence type="ECO:0000256" key="1">
    <source>
        <dbReference type="SAM" id="MobiDB-lite"/>
    </source>
</evidence>
<evidence type="ECO:0000313" key="5">
    <source>
        <dbReference type="EMBL" id="MDQ0361326.1"/>
    </source>
</evidence>
<evidence type="ECO:0000256" key="2">
    <source>
        <dbReference type="SAM" id="Phobius"/>
    </source>
</evidence>
<accession>A0ABU0E3L9</accession>
<dbReference type="SUPFAM" id="SSF49478">
    <property type="entry name" value="Cna protein B-type domain"/>
    <property type="match status" value="2"/>
</dbReference>
<dbReference type="Proteomes" id="UP001230220">
    <property type="component" value="Unassembled WGS sequence"/>
</dbReference>
<feature type="compositionally biased region" description="Basic and acidic residues" evidence="1">
    <location>
        <begin position="2145"/>
        <end position="2165"/>
    </location>
</feature>
<dbReference type="Pfam" id="PF05738">
    <property type="entry name" value="Cna_B"/>
    <property type="match status" value="1"/>
</dbReference>
<dbReference type="Pfam" id="PF17802">
    <property type="entry name" value="SpaA"/>
    <property type="match status" value="1"/>
</dbReference>
<keyword evidence="2" id="KW-0812">Transmembrane</keyword>
<dbReference type="InterPro" id="IPR013783">
    <property type="entry name" value="Ig-like_fold"/>
</dbReference>